<evidence type="ECO:0000256" key="2">
    <source>
        <dbReference type="ARBA" id="ARBA00022803"/>
    </source>
</evidence>
<dbReference type="AlphaFoldDB" id="A0A1I5VRU4"/>
<dbReference type="PANTHER" id="PTHR44943">
    <property type="entry name" value="CELLULOSE SYNTHASE OPERON PROTEIN C"/>
    <property type="match status" value="1"/>
</dbReference>
<dbReference type="InterPro" id="IPR051685">
    <property type="entry name" value="Ycf3/AcsC/BcsC/TPR_MFPF"/>
</dbReference>
<keyword evidence="5" id="KW-1185">Reference proteome</keyword>
<protein>
    <submittedName>
        <fullName evidence="4">Flp pilus assembly protein TadD, contains TPR repeats</fullName>
    </submittedName>
</protein>
<accession>A0A1I5VRU4</accession>
<proteinExistence type="predicted"/>
<feature type="repeat" description="TPR" evidence="3">
    <location>
        <begin position="138"/>
        <end position="171"/>
    </location>
</feature>
<gene>
    <name evidence="4" type="ORF">SAMN04488506_0547</name>
</gene>
<sequence length="227" mass="26096">MDLNQEALSLWNKGQANEAVAMLFKAIDEEPDKKESYYNLINVLIAAEKFADAKAVLDAVKEKFGAEEAYLYAYGNWHYQQQNFSKALENYQKVFQQKETVLAKEAAAMIGQCYFVLEQPKMAIAYLLEAETYFPEDKRVLLLIGNSLLQTESFSDAERYFDKVVSIDDTNAEAWFKLALAKRALGQDPDEVKKCLQKAKELDPETFLHYIKQLKEIESFVHETDMT</sequence>
<keyword evidence="1" id="KW-0677">Repeat</keyword>
<evidence type="ECO:0000256" key="3">
    <source>
        <dbReference type="PROSITE-ProRule" id="PRU00339"/>
    </source>
</evidence>
<reference evidence="4 5" key="1">
    <citation type="submission" date="2016-10" db="EMBL/GenBank/DDBJ databases">
        <authorList>
            <person name="de Groot N.N."/>
        </authorList>
    </citation>
    <scope>NUCLEOTIDE SEQUENCE [LARGE SCALE GENOMIC DNA]</scope>
    <source>
        <strain evidence="4 5">DSM 20581</strain>
    </source>
</reference>
<keyword evidence="2 3" id="KW-0802">TPR repeat</keyword>
<evidence type="ECO:0000256" key="1">
    <source>
        <dbReference type="ARBA" id="ARBA00022737"/>
    </source>
</evidence>
<name>A0A1I5VRU4_9LACT</name>
<dbReference type="RefSeq" id="WP_092479629.1">
    <property type="nucleotide sequence ID" value="NZ_FOXW01000002.1"/>
</dbReference>
<dbReference type="Pfam" id="PF14559">
    <property type="entry name" value="TPR_19"/>
    <property type="match status" value="1"/>
</dbReference>
<evidence type="ECO:0000313" key="4">
    <source>
        <dbReference type="EMBL" id="SFQ10113.1"/>
    </source>
</evidence>
<dbReference type="InterPro" id="IPR019734">
    <property type="entry name" value="TPR_rpt"/>
</dbReference>
<dbReference type="SMART" id="SM00028">
    <property type="entry name" value="TPR"/>
    <property type="match status" value="4"/>
</dbReference>
<dbReference type="OrthoDB" id="2329209at2"/>
<dbReference type="PROSITE" id="PS50005">
    <property type="entry name" value="TPR"/>
    <property type="match status" value="1"/>
</dbReference>
<dbReference type="EMBL" id="FOXW01000002">
    <property type="protein sequence ID" value="SFQ10113.1"/>
    <property type="molecule type" value="Genomic_DNA"/>
</dbReference>
<dbReference type="Proteomes" id="UP000199136">
    <property type="component" value="Unassembled WGS sequence"/>
</dbReference>
<evidence type="ECO:0000313" key="5">
    <source>
        <dbReference type="Proteomes" id="UP000199136"/>
    </source>
</evidence>
<dbReference type="Pfam" id="PF13181">
    <property type="entry name" value="TPR_8"/>
    <property type="match status" value="1"/>
</dbReference>
<organism evidence="4 5">
    <name type="scientific">Desemzia incerta</name>
    <dbReference type="NCBI Taxonomy" id="82801"/>
    <lineage>
        <taxon>Bacteria</taxon>
        <taxon>Bacillati</taxon>
        <taxon>Bacillota</taxon>
        <taxon>Bacilli</taxon>
        <taxon>Lactobacillales</taxon>
        <taxon>Carnobacteriaceae</taxon>
        <taxon>Desemzia</taxon>
    </lineage>
</organism>
<dbReference type="SUPFAM" id="SSF48452">
    <property type="entry name" value="TPR-like"/>
    <property type="match status" value="2"/>
</dbReference>
<dbReference type="Gene3D" id="1.25.40.10">
    <property type="entry name" value="Tetratricopeptide repeat domain"/>
    <property type="match status" value="2"/>
</dbReference>
<dbReference type="STRING" id="82801.SAMN04488506_0547"/>
<dbReference type="PANTHER" id="PTHR44943:SF8">
    <property type="entry name" value="TPR REPEAT-CONTAINING PROTEIN MJ0263"/>
    <property type="match status" value="1"/>
</dbReference>
<dbReference type="Pfam" id="PF13432">
    <property type="entry name" value="TPR_16"/>
    <property type="match status" value="1"/>
</dbReference>
<dbReference type="InterPro" id="IPR011990">
    <property type="entry name" value="TPR-like_helical_dom_sf"/>
</dbReference>